<dbReference type="InterPro" id="IPR044878">
    <property type="entry name" value="UbiA_sf"/>
</dbReference>
<gene>
    <name evidence="10" type="ORF">H359_0580</name>
</gene>
<feature type="transmembrane region" description="Helical" evidence="9">
    <location>
        <begin position="81"/>
        <end position="107"/>
    </location>
</feature>
<keyword evidence="8 9" id="KW-0472">Membrane</keyword>
<comment type="cofactor">
    <cofactor evidence="1">
        <name>Mg(2+)</name>
        <dbReference type="ChEBI" id="CHEBI:18420"/>
    </cofactor>
</comment>
<evidence type="ECO:0000256" key="3">
    <source>
        <dbReference type="ARBA" id="ARBA00005985"/>
    </source>
</evidence>
<evidence type="ECO:0000256" key="4">
    <source>
        <dbReference type="ARBA" id="ARBA00022475"/>
    </source>
</evidence>
<dbReference type="InterPro" id="IPR000537">
    <property type="entry name" value="UbiA_prenyltransferase"/>
</dbReference>
<feature type="transmembrane region" description="Helical" evidence="9">
    <location>
        <begin position="20"/>
        <end position="45"/>
    </location>
</feature>
<evidence type="ECO:0000256" key="7">
    <source>
        <dbReference type="ARBA" id="ARBA00022989"/>
    </source>
</evidence>
<comment type="similarity">
    <text evidence="3">Belongs to the UbiA prenyltransferase family.</text>
</comment>
<protein>
    <submittedName>
        <fullName evidence="10">UbiA prenyltransferase family protein</fullName>
    </submittedName>
</protein>
<accession>A0ABP2XGL9</accession>
<sequence length="213" mass="23853">MQLVSIRFAKITALASSVLFLVFGCLLSTSCGIIAAISIFVMFVYPYTKRYSYVSHWILGLVYYLAIIMNFSALSTEQLSFRLFLVASLWGITSALIIAANDIIYAIDDINFDVQEGLYSIPARFGKNIAITVATVSLSLSLISYLSIGWLACLGIPFYLSSIFPIFSIFSTIHKYHSVRKEDAYSCFFWSNIRIALSFLSSMIIIAASNYFF</sequence>
<dbReference type="InterPro" id="IPR039653">
    <property type="entry name" value="Prenyltransferase"/>
</dbReference>
<feature type="transmembrane region" description="Helical" evidence="9">
    <location>
        <begin position="154"/>
        <end position="173"/>
    </location>
</feature>
<dbReference type="Gene3D" id="1.10.357.140">
    <property type="entry name" value="UbiA prenyltransferase"/>
    <property type="match status" value="1"/>
</dbReference>
<name>A0ABP2XGL9_9CHLA</name>
<dbReference type="Gene3D" id="1.20.120.1780">
    <property type="entry name" value="UbiA prenyltransferase"/>
    <property type="match status" value="1"/>
</dbReference>
<keyword evidence="11" id="KW-1185">Reference proteome</keyword>
<dbReference type="Pfam" id="PF01040">
    <property type="entry name" value="UbiA"/>
    <property type="match status" value="1"/>
</dbReference>
<evidence type="ECO:0000313" key="10">
    <source>
        <dbReference type="EMBL" id="EQM62707.1"/>
    </source>
</evidence>
<organism evidence="10 11">
    <name type="scientific">Chlamydia ibidis 10-1398/6</name>
    <dbReference type="NCBI Taxonomy" id="1046581"/>
    <lineage>
        <taxon>Bacteria</taxon>
        <taxon>Pseudomonadati</taxon>
        <taxon>Chlamydiota</taxon>
        <taxon>Chlamydiia</taxon>
        <taxon>Chlamydiales</taxon>
        <taxon>Chlamydiaceae</taxon>
        <taxon>Chlamydia/Chlamydophila group</taxon>
        <taxon>Chlamydia</taxon>
    </lineage>
</organism>
<dbReference type="EMBL" id="APJW01000002">
    <property type="protein sequence ID" value="EQM62707.1"/>
    <property type="molecule type" value="Genomic_DNA"/>
</dbReference>
<dbReference type="PANTHER" id="PTHR11048:SF28">
    <property type="entry name" value="4-HYDROXYBENZOATE POLYPRENYLTRANSFERASE, MITOCHONDRIAL"/>
    <property type="match status" value="1"/>
</dbReference>
<evidence type="ECO:0000256" key="5">
    <source>
        <dbReference type="ARBA" id="ARBA00022679"/>
    </source>
</evidence>
<feature type="transmembrane region" description="Helical" evidence="9">
    <location>
        <begin position="57"/>
        <end position="75"/>
    </location>
</feature>
<evidence type="ECO:0000256" key="1">
    <source>
        <dbReference type="ARBA" id="ARBA00001946"/>
    </source>
</evidence>
<reference evidence="10 11" key="1">
    <citation type="submission" date="2013-07" db="EMBL/GenBank/DDBJ databases">
        <title>Isolation of a new Chlamydia species from the feral Sacred Ibis (Threskiornis aethiopicus): Chlamydia ibidis.</title>
        <authorList>
            <person name="Vorimore F."/>
            <person name="Hsia R.-C."/>
            <person name="Huot-Creasy H."/>
            <person name="Bastian S."/>
            <person name="Deruyter L."/>
            <person name="Passet A."/>
            <person name="Sachse K."/>
            <person name="Bavoil P."/>
            <person name="Myers G."/>
            <person name="Laroucau K."/>
        </authorList>
    </citation>
    <scope>NUCLEOTIDE SEQUENCE [LARGE SCALE GENOMIC DNA]</scope>
    <source>
        <strain evidence="10 11">10-1398/6</strain>
    </source>
</reference>
<dbReference type="Proteomes" id="UP000016064">
    <property type="component" value="Unassembled WGS sequence"/>
</dbReference>
<evidence type="ECO:0000256" key="6">
    <source>
        <dbReference type="ARBA" id="ARBA00022692"/>
    </source>
</evidence>
<evidence type="ECO:0000256" key="9">
    <source>
        <dbReference type="SAM" id="Phobius"/>
    </source>
</evidence>
<keyword evidence="7 9" id="KW-1133">Transmembrane helix</keyword>
<proteinExistence type="inferred from homology"/>
<comment type="caution">
    <text evidence="10">The sequence shown here is derived from an EMBL/GenBank/DDBJ whole genome shotgun (WGS) entry which is preliminary data.</text>
</comment>
<keyword evidence="6 9" id="KW-0812">Transmembrane</keyword>
<keyword evidence="4" id="KW-1003">Cell membrane</keyword>
<evidence type="ECO:0000256" key="2">
    <source>
        <dbReference type="ARBA" id="ARBA00004141"/>
    </source>
</evidence>
<dbReference type="PROSITE" id="PS51257">
    <property type="entry name" value="PROKAR_LIPOPROTEIN"/>
    <property type="match status" value="1"/>
</dbReference>
<feature type="transmembrane region" description="Helical" evidence="9">
    <location>
        <begin position="193"/>
        <end position="212"/>
    </location>
</feature>
<evidence type="ECO:0000256" key="8">
    <source>
        <dbReference type="ARBA" id="ARBA00023136"/>
    </source>
</evidence>
<comment type="subcellular location">
    <subcellularLocation>
        <location evidence="2">Membrane</location>
        <topology evidence="2">Multi-pass membrane protein</topology>
    </subcellularLocation>
</comment>
<keyword evidence="5" id="KW-0808">Transferase</keyword>
<dbReference type="PANTHER" id="PTHR11048">
    <property type="entry name" value="PRENYLTRANSFERASES"/>
    <property type="match status" value="1"/>
</dbReference>
<evidence type="ECO:0000313" key="11">
    <source>
        <dbReference type="Proteomes" id="UP000016064"/>
    </source>
</evidence>